<comment type="pathway">
    <text evidence="10">Cofactor biosynthesis; adenosylcobalamin biosynthesis.</text>
</comment>
<evidence type="ECO:0000313" key="13">
    <source>
        <dbReference type="Proteomes" id="UP001431656"/>
    </source>
</evidence>
<dbReference type="KEGG" id="broo:brsh051_09530"/>
<dbReference type="EMBL" id="AP028056">
    <property type="protein sequence ID" value="BEH01672.1"/>
    <property type="molecule type" value="Genomic_DNA"/>
</dbReference>
<keyword evidence="1 10" id="KW-0171">Cobalt transport</keyword>
<comment type="subunit">
    <text evidence="10">Forms an energy-coupling factor (ECF) transporter complex composed of an ATP-binding protein (A component, CbiO), a transmembrane protein (T component, CbiQ) and 2 possible substrate-capture proteins (S components, CbiM and CbiN) of unknown stoichimetry.</text>
</comment>
<dbReference type="AlphaFoldDB" id="A0AAN0K984"/>
<gene>
    <name evidence="10" type="primary">cbiN</name>
    <name evidence="12" type="ORF">brsh051_09530</name>
</gene>
<evidence type="ECO:0000256" key="9">
    <source>
        <dbReference type="ARBA" id="ARBA00023285"/>
    </source>
</evidence>
<keyword evidence="4 10" id="KW-0169">Cobalamin biosynthesis</keyword>
<evidence type="ECO:0000256" key="11">
    <source>
        <dbReference type="SAM" id="MobiDB-lite"/>
    </source>
</evidence>
<reference evidence="12" key="1">
    <citation type="journal article" date="2024" name="Int. J. Syst. Evol. Microbiol.">
        <title>Brooklawnia propionicigenes sp. nov., a facultatively anaerobic, propionate-producing bacterium isolated from a methanogenic reactor treating waste from cattle farms.</title>
        <authorList>
            <person name="Akita Y."/>
            <person name="Ueki A."/>
            <person name="Tonouchi A."/>
            <person name="Sugawara Y."/>
            <person name="Honma S."/>
            <person name="Kaku N."/>
            <person name="Ueki K."/>
        </authorList>
    </citation>
    <scope>NUCLEOTIDE SEQUENCE</scope>
    <source>
        <strain evidence="12">SH051</strain>
    </source>
</reference>
<dbReference type="GO" id="GO:0015087">
    <property type="term" value="F:cobalt ion transmembrane transporter activity"/>
    <property type="evidence" value="ECO:0007669"/>
    <property type="project" value="UniProtKB-UniRule"/>
</dbReference>
<organism evidence="12 13">
    <name type="scientific">Brooklawnia propionicigenes</name>
    <dbReference type="NCBI Taxonomy" id="3041175"/>
    <lineage>
        <taxon>Bacteria</taxon>
        <taxon>Bacillati</taxon>
        <taxon>Actinomycetota</taxon>
        <taxon>Actinomycetes</taxon>
        <taxon>Propionibacteriales</taxon>
        <taxon>Propionibacteriaceae</taxon>
        <taxon>Brooklawnia</taxon>
    </lineage>
</organism>
<dbReference type="PANTHER" id="PTHR38662">
    <property type="entry name" value="COBALT TRANSPORT PROTEIN CBIN"/>
    <property type="match status" value="1"/>
</dbReference>
<dbReference type="NCBIfam" id="NF002780">
    <property type="entry name" value="PRK02898.1"/>
    <property type="match status" value="1"/>
</dbReference>
<sequence>MSKKNPWITFGLIAAIIAIFVLSFALAPKPGDGEEGFTGTDSVVTETLEQEGTEPWFQPIFEPGSGEIESGLFALQAALGAGIVGFALGNLRGRAKSREEFAAAGPAPVKPSGDAPVPATE</sequence>
<keyword evidence="7 10" id="KW-0406">Ion transport</keyword>
<dbReference type="Proteomes" id="UP001431656">
    <property type="component" value="Chromosome"/>
</dbReference>
<dbReference type="HAMAP" id="MF_00330">
    <property type="entry name" value="CbiN"/>
    <property type="match status" value="1"/>
</dbReference>
<proteinExistence type="inferred from homology"/>
<dbReference type="GO" id="GO:0005886">
    <property type="term" value="C:plasma membrane"/>
    <property type="evidence" value="ECO:0007669"/>
    <property type="project" value="UniProtKB-SubCell"/>
</dbReference>
<evidence type="ECO:0000256" key="5">
    <source>
        <dbReference type="ARBA" id="ARBA00022692"/>
    </source>
</evidence>
<dbReference type="InterPro" id="IPR003705">
    <property type="entry name" value="CbiN"/>
</dbReference>
<evidence type="ECO:0000256" key="6">
    <source>
        <dbReference type="ARBA" id="ARBA00022989"/>
    </source>
</evidence>
<keyword evidence="2 10" id="KW-0813">Transport</keyword>
<comment type="similarity">
    <text evidence="10">Belongs to the CbiN family.</text>
</comment>
<accession>A0AAN0K984</accession>
<keyword evidence="9 10" id="KW-0170">Cobalt</keyword>
<keyword evidence="3 10" id="KW-1003">Cell membrane</keyword>
<keyword evidence="5 10" id="KW-0812">Transmembrane</keyword>
<comment type="function">
    <text evidence="10">Part of the energy-coupling factor (ECF) transporter complex CbiMNOQ involved in cobalt import.</text>
</comment>
<dbReference type="GO" id="GO:0009236">
    <property type="term" value="P:cobalamin biosynthetic process"/>
    <property type="evidence" value="ECO:0007669"/>
    <property type="project" value="UniProtKB-UniRule"/>
</dbReference>
<dbReference type="PANTHER" id="PTHR38662:SF1">
    <property type="entry name" value="COBALT TRANSPORT PROTEIN CBIN"/>
    <property type="match status" value="1"/>
</dbReference>
<dbReference type="Pfam" id="PF02553">
    <property type="entry name" value="CbiN"/>
    <property type="match status" value="1"/>
</dbReference>
<evidence type="ECO:0000256" key="7">
    <source>
        <dbReference type="ARBA" id="ARBA00023065"/>
    </source>
</evidence>
<evidence type="ECO:0000256" key="4">
    <source>
        <dbReference type="ARBA" id="ARBA00022573"/>
    </source>
</evidence>
<evidence type="ECO:0000313" key="12">
    <source>
        <dbReference type="EMBL" id="BEH01672.1"/>
    </source>
</evidence>
<feature type="region of interest" description="Disordered" evidence="11">
    <location>
        <begin position="100"/>
        <end position="121"/>
    </location>
</feature>
<evidence type="ECO:0000256" key="1">
    <source>
        <dbReference type="ARBA" id="ARBA00022426"/>
    </source>
</evidence>
<feature type="transmembrane region" description="Helical" evidence="10">
    <location>
        <begin position="71"/>
        <end position="91"/>
    </location>
</feature>
<feature type="transmembrane region" description="Helical" evidence="10">
    <location>
        <begin position="7"/>
        <end position="27"/>
    </location>
</feature>
<evidence type="ECO:0000256" key="10">
    <source>
        <dbReference type="HAMAP-Rule" id="MF_00330"/>
    </source>
</evidence>
<comment type="subcellular location">
    <subcellularLocation>
        <location evidence="10">Cell membrane</location>
        <topology evidence="10">Multi-pass membrane protein</topology>
    </subcellularLocation>
</comment>
<dbReference type="RefSeq" id="WP_286268013.1">
    <property type="nucleotide sequence ID" value="NZ_AP028056.1"/>
</dbReference>
<keyword evidence="8 10" id="KW-0472">Membrane</keyword>
<keyword evidence="6 10" id="KW-1133">Transmembrane helix</keyword>
<evidence type="ECO:0000256" key="2">
    <source>
        <dbReference type="ARBA" id="ARBA00022448"/>
    </source>
</evidence>
<name>A0AAN0K984_9ACTN</name>
<protein>
    <recommendedName>
        <fullName evidence="10">Cobalt transport protein CbiN</fullName>
    </recommendedName>
    <alternativeName>
        <fullName evidence="10">Energy-coupling factor transporter probable substrate-capture protein CbiN</fullName>
        <shortName evidence="10">ECF transporter S component CbiN</shortName>
    </alternativeName>
</protein>
<evidence type="ECO:0000256" key="3">
    <source>
        <dbReference type="ARBA" id="ARBA00022475"/>
    </source>
</evidence>
<keyword evidence="13" id="KW-1185">Reference proteome</keyword>
<evidence type="ECO:0000256" key="8">
    <source>
        <dbReference type="ARBA" id="ARBA00023136"/>
    </source>
</evidence>